<keyword evidence="2" id="KW-1185">Reference proteome</keyword>
<proteinExistence type="predicted"/>
<name>A0ABX3EJI3_9BACL</name>
<organism evidence="1 2">
    <name type="scientific">Paenibacillus helianthi</name>
    <dbReference type="NCBI Taxonomy" id="1349432"/>
    <lineage>
        <taxon>Bacteria</taxon>
        <taxon>Bacillati</taxon>
        <taxon>Bacillota</taxon>
        <taxon>Bacilli</taxon>
        <taxon>Bacillales</taxon>
        <taxon>Paenibacillaceae</taxon>
        <taxon>Paenibacillus</taxon>
    </lineage>
</organism>
<dbReference type="EMBL" id="LVWI01000070">
    <property type="protein sequence ID" value="OKP82017.1"/>
    <property type="molecule type" value="Genomic_DNA"/>
</dbReference>
<evidence type="ECO:0000313" key="1">
    <source>
        <dbReference type="EMBL" id="OKP82017.1"/>
    </source>
</evidence>
<comment type="caution">
    <text evidence="1">The sequence shown here is derived from an EMBL/GenBank/DDBJ whole genome shotgun (WGS) entry which is preliminary data.</text>
</comment>
<reference evidence="1 2" key="1">
    <citation type="submission" date="2016-03" db="EMBL/GenBank/DDBJ databases">
        <authorList>
            <person name="Sant'Anna F.H."/>
            <person name="Ambrosini A."/>
            <person name="Souza R."/>
            <person name="Bach E."/>
            <person name="Fernandes G."/>
            <person name="Balsanelli E."/>
            <person name="Baura V.A."/>
            <person name="Souza E.M."/>
            <person name="Passaglia L."/>
        </authorList>
    </citation>
    <scope>NUCLEOTIDE SEQUENCE [LARGE SCALE GENOMIC DNA]</scope>
    <source>
        <strain evidence="1 2">P26E</strain>
    </source>
</reference>
<protein>
    <submittedName>
        <fullName evidence="1">Uncharacterized protein</fullName>
    </submittedName>
</protein>
<accession>A0ABX3EJI3</accession>
<gene>
    <name evidence="1" type="ORF">A3844_24485</name>
</gene>
<sequence length="65" mass="7419">MDQERNGWIDALSEQDIPAEAVDWESIVETGEDEELHENFDRLDAEATIGELPAVDDNLFKETQK</sequence>
<dbReference type="Proteomes" id="UP000186058">
    <property type="component" value="Unassembled WGS sequence"/>
</dbReference>
<dbReference type="RefSeq" id="WP_074083112.1">
    <property type="nucleotide sequence ID" value="NZ_LVWI01000070.1"/>
</dbReference>
<evidence type="ECO:0000313" key="2">
    <source>
        <dbReference type="Proteomes" id="UP000186058"/>
    </source>
</evidence>